<protein>
    <submittedName>
        <fullName evidence="7">5-guanidino-2-oxopentanoate decarboxylase</fullName>
        <ecNumber evidence="7">4.1.1.75</ecNumber>
    </submittedName>
</protein>
<proteinExistence type="inferred from homology"/>
<gene>
    <name evidence="7" type="ORF">HW532_19600</name>
</gene>
<dbReference type="SUPFAM" id="SSF52518">
    <property type="entry name" value="Thiamin diphosphate-binding fold (THDP-binding)"/>
    <property type="match status" value="2"/>
</dbReference>
<dbReference type="InterPro" id="IPR011766">
    <property type="entry name" value="TPP_enzyme_TPP-bd"/>
</dbReference>
<keyword evidence="2 3" id="KW-0786">Thiamine pyrophosphate</keyword>
<accession>A0A7S8C7A4</accession>
<dbReference type="InterPro" id="IPR012000">
    <property type="entry name" value="Thiamin_PyroP_enz_cen_dom"/>
</dbReference>
<dbReference type="GO" id="GO:0009097">
    <property type="term" value="P:isoleucine biosynthetic process"/>
    <property type="evidence" value="ECO:0007669"/>
    <property type="project" value="TreeGrafter"/>
</dbReference>
<dbReference type="CDD" id="cd07035">
    <property type="entry name" value="TPP_PYR_POX_like"/>
    <property type="match status" value="1"/>
</dbReference>
<dbReference type="CDD" id="cd00568">
    <property type="entry name" value="TPP_enzymes"/>
    <property type="match status" value="1"/>
</dbReference>
<dbReference type="PANTHER" id="PTHR18968:SF13">
    <property type="entry name" value="ACETOLACTATE SYNTHASE CATALYTIC SUBUNIT, MITOCHONDRIAL"/>
    <property type="match status" value="1"/>
</dbReference>
<dbReference type="AlphaFoldDB" id="A0A7S8C7A4"/>
<evidence type="ECO:0000256" key="2">
    <source>
        <dbReference type="ARBA" id="ARBA00023052"/>
    </source>
</evidence>
<dbReference type="RefSeq" id="WP_213162080.1">
    <property type="nucleotide sequence ID" value="NZ_CP058214.1"/>
</dbReference>
<dbReference type="FunFam" id="3.40.50.970:FF:000007">
    <property type="entry name" value="Acetolactate synthase"/>
    <property type="match status" value="1"/>
</dbReference>
<dbReference type="GO" id="GO:0003984">
    <property type="term" value="F:acetolactate synthase activity"/>
    <property type="evidence" value="ECO:0007669"/>
    <property type="project" value="TreeGrafter"/>
</dbReference>
<evidence type="ECO:0000259" key="6">
    <source>
        <dbReference type="Pfam" id="PF02776"/>
    </source>
</evidence>
<dbReference type="InterPro" id="IPR012001">
    <property type="entry name" value="Thiamin_PyroP_enz_TPP-bd_dom"/>
</dbReference>
<dbReference type="Pfam" id="PF02776">
    <property type="entry name" value="TPP_enzyme_N"/>
    <property type="match status" value="1"/>
</dbReference>
<dbReference type="InterPro" id="IPR029061">
    <property type="entry name" value="THDP-binding"/>
</dbReference>
<evidence type="ECO:0000256" key="1">
    <source>
        <dbReference type="ARBA" id="ARBA00007812"/>
    </source>
</evidence>
<dbReference type="EMBL" id="CP058214">
    <property type="protein sequence ID" value="QPC44711.1"/>
    <property type="molecule type" value="Genomic_DNA"/>
</dbReference>
<name>A0A7S8C7A4_9HYPH</name>
<dbReference type="Pfam" id="PF00205">
    <property type="entry name" value="TPP_enzyme_M"/>
    <property type="match status" value="1"/>
</dbReference>
<feature type="domain" description="Thiamine pyrophosphate enzyme N-terminal TPP-binding" evidence="6">
    <location>
        <begin position="3"/>
        <end position="110"/>
    </location>
</feature>
<dbReference type="NCBIfam" id="NF005712">
    <property type="entry name" value="PRK07524.1"/>
    <property type="match status" value="1"/>
</dbReference>
<dbReference type="GO" id="GO:0005948">
    <property type="term" value="C:acetolactate synthase complex"/>
    <property type="evidence" value="ECO:0007669"/>
    <property type="project" value="TreeGrafter"/>
</dbReference>
<organism evidence="7 8">
    <name type="scientific">Kaustia mangrovi</name>
    <dbReference type="NCBI Taxonomy" id="2593653"/>
    <lineage>
        <taxon>Bacteria</taxon>
        <taxon>Pseudomonadati</taxon>
        <taxon>Pseudomonadota</taxon>
        <taxon>Alphaproteobacteria</taxon>
        <taxon>Hyphomicrobiales</taxon>
        <taxon>Parvibaculaceae</taxon>
        <taxon>Kaustia</taxon>
    </lineage>
</organism>
<feature type="domain" description="Thiamine pyrophosphate enzyme TPP-binding" evidence="5">
    <location>
        <begin position="390"/>
        <end position="525"/>
    </location>
</feature>
<dbReference type="InterPro" id="IPR029035">
    <property type="entry name" value="DHS-like_NAD/FAD-binding_dom"/>
</dbReference>
<keyword evidence="7" id="KW-0456">Lyase</keyword>
<dbReference type="GO" id="GO:0047435">
    <property type="term" value="F:5-guanidino-2-oxopentanoate decarboxylase activity"/>
    <property type="evidence" value="ECO:0007669"/>
    <property type="project" value="UniProtKB-EC"/>
</dbReference>
<dbReference type="GO" id="GO:0030976">
    <property type="term" value="F:thiamine pyrophosphate binding"/>
    <property type="evidence" value="ECO:0007669"/>
    <property type="project" value="InterPro"/>
</dbReference>
<dbReference type="Proteomes" id="UP000593594">
    <property type="component" value="Chromosome"/>
</dbReference>
<dbReference type="EC" id="4.1.1.75" evidence="7"/>
<dbReference type="InterPro" id="IPR045229">
    <property type="entry name" value="TPP_enz"/>
</dbReference>
<feature type="domain" description="Thiamine pyrophosphate enzyme central" evidence="4">
    <location>
        <begin position="192"/>
        <end position="324"/>
    </location>
</feature>
<dbReference type="PANTHER" id="PTHR18968">
    <property type="entry name" value="THIAMINE PYROPHOSPHATE ENZYMES"/>
    <property type="match status" value="1"/>
</dbReference>
<keyword evidence="8" id="KW-1185">Reference proteome</keyword>
<dbReference type="GO" id="GO:0000287">
    <property type="term" value="F:magnesium ion binding"/>
    <property type="evidence" value="ECO:0007669"/>
    <property type="project" value="InterPro"/>
</dbReference>
<evidence type="ECO:0000256" key="3">
    <source>
        <dbReference type="RuleBase" id="RU362132"/>
    </source>
</evidence>
<evidence type="ECO:0000313" key="8">
    <source>
        <dbReference type="Proteomes" id="UP000593594"/>
    </source>
</evidence>
<evidence type="ECO:0000259" key="5">
    <source>
        <dbReference type="Pfam" id="PF02775"/>
    </source>
</evidence>
<dbReference type="GO" id="GO:0050660">
    <property type="term" value="F:flavin adenine dinucleotide binding"/>
    <property type="evidence" value="ECO:0007669"/>
    <property type="project" value="TreeGrafter"/>
</dbReference>
<reference evidence="7 8" key="1">
    <citation type="submission" date="2020-06" db="EMBL/GenBank/DDBJ databases">
        <title>Genome sequence of 2 isolates from Red Sea Mangroves.</title>
        <authorList>
            <person name="Sefrji F."/>
            <person name="Michoud G."/>
            <person name="Merlino G."/>
            <person name="Daffonchio D."/>
        </authorList>
    </citation>
    <scope>NUCLEOTIDE SEQUENCE [LARGE SCALE GENOMIC DNA]</scope>
    <source>
        <strain evidence="7 8">R1DC25</strain>
    </source>
</reference>
<evidence type="ECO:0000313" key="7">
    <source>
        <dbReference type="EMBL" id="QPC44711.1"/>
    </source>
</evidence>
<sequence>MTTVGEALIRLLEGYGVDTVFGIPGVHTVELYRGLAESPIRHVTPRHEQGAGFMADGYARASGKPGVAFTITGPGVTNIATAMGQAYGDSIPMLVVSSVNARATLGRGSGQLHELPSQRAVAAGVSAFSHTLLTPDALPEVLARAFTLFASARPRPVHLEIPTDVFSLPADGLDLTPRPLPGPPGPNAREIGRAVELIANSRSTVLLVGGGAVGAAVEVRALAERLDAATMLTTNARGILPPDHPLLASGLQSVAEGRQMIADADVVIAVGTELGVTDYDFSFNDKLAFRQPLIRIDIDPMQVAGEHRAEVGIVSDAGLALSALMEALGEGRSANGAASRIAAAVDAAEGRWTDAQRTMSAALDTMRDALGDPIIVGDSTKPIYQGYFGYRASGPRGWFNSSTGYGTLGYALPAAIGAKLSAGDRPVVALAGDGGAQFTLSELATAAQDRIPVIAVMWNNNGYREIRDAMESAQVKPIGVDVTPPDFLKTADAVGIRACRAASLGDLAQVLRDHGGRDAPLLVEIGPDIAS</sequence>
<dbReference type="Gene3D" id="3.40.50.970">
    <property type="match status" value="2"/>
</dbReference>
<evidence type="ECO:0000259" key="4">
    <source>
        <dbReference type="Pfam" id="PF00205"/>
    </source>
</evidence>
<dbReference type="SUPFAM" id="SSF52467">
    <property type="entry name" value="DHS-like NAD/FAD-binding domain"/>
    <property type="match status" value="1"/>
</dbReference>
<dbReference type="GO" id="GO:0009099">
    <property type="term" value="P:L-valine biosynthetic process"/>
    <property type="evidence" value="ECO:0007669"/>
    <property type="project" value="TreeGrafter"/>
</dbReference>
<dbReference type="KEGG" id="kmn:HW532_19600"/>
<comment type="similarity">
    <text evidence="1 3">Belongs to the TPP enzyme family.</text>
</comment>
<dbReference type="Gene3D" id="3.40.50.1220">
    <property type="entry name" value="TPP-binding domain"/>
    <property type="match status" value="1"/>
</dbReference>
<dbReference type="Pfam" id="PF02775">
    <property type="entry name" value="TPP_enzyme_C"/>
    <property type="match status" value="1"/>
</dbReference>